<dbReference type="OrthoDB" id="1936739at2759"/>
<dbReference type="PANTHER" id="PTHR46033">
    <property type="entry name" value="PROTEIN MAIN-LIKE 2"/>
    <property type="match status" value="1"/>
</dbReference>
<name>A0A3S3P7Y7_9MAGN</name>
<gene>
    <name evidence="2" type="ORF">CKAN_01391500</name>
</gene>
<dbReference type="STRING" id="337451.A0A3S3P7Y7"/>
<reference evidence="2 3" key="1">
    <citation type="journal article" date="2019" name="Nat. Plants">
        <title>Stout camphor tree genome fills gaps in understanding of flowering plant genome evolution.</title>
        <authorList>
            <person name="Chaw S.M."/>
            <person name="Liu Y.C."/>
            <person name="Wu Y.W."/>
            <person name="Wang H.Y."/>
            <person name="Lin C.I."/>
            <person name="Wu C.S."/>
            <person name="Ke H.M."/>
            <person name="Chang L.Y."/>
            <person name="Hsu C.Y."/>
            <person name="Yang H.T."/>
            <person name="Sudianto E."/>
            <person name="Hsu M.H."/>
            <person name="Wu K.P."/>
            <person name="Wang L.N."/>
            <person name="Leebens-Mack J.H."/>
            <person name="Tsai I.J."/>
        </authorList>
    </citation>
    <scope>NUCLEOTIDE SEQUENCE [LARGE SCALE GENOMIC DNA]</scope>
    <source>
        <strain evidence="3">cv. Chaw 1501</strain>
        <tissue evidence="2">Young leaves</tissue>
    </source>
</reference>
<proteinExistence type="predicted"/>
<organism evidence="2 3">
    <name type="scientific">Cinnamomum micranthum f. kanehirae</name>
    <dbReference type="NCBI Taxonomy" id="337451"/>
    <lineage>
        <taxon>Eukaryota</taxon>
        <taxon>Viridiplantae</taxon>
        <taxon>Streptophyta</taxon>
        <taxon>Embryophyta</taxon>
        <taxon>Tracheophyta</taxon>
        <taxon>Spermatophyta</taxon>
        <taxon>Magnoliopsida</taxon>
        <taxon>Magnoliidae</taxon>
        <taxon>Laurales</taxon>
        <taxon>Lauraceae</taxon>
        <taxon>Cinnamomum</taxon>
    </lineage>
</organism>
<keyword evidence="3" id="KW-1185">Reference proteome</keyword>
<dbReference type="InterPro" id="IPR019557">
    <property type="entry name" value="AminoTfrase-like_pln_mobile"/>
</dbReference>
<evidence type="ECO:0000259" key="1">
    <source>
        <dbReference type="Pfam" id="PF10536"/>
    </source>
</evidence>
<comment type="caution">
    <text evidence="2">The sequence shown here is derived from an EMBL/GenBank/DDBJ whole genome shotgun (WGS) entry which is preliminary data.</text>
</comment>
<evidence type="ECO:0000313" key="3">
    <source>
        <dbReference type="Proteomes" id="UP000283530"/>
    </source>
</evidence>
<dbReference type="GO" id="GO:0010073">
    <property type="term" value="P:meristem maintenance"/>
    <property type="evidence" value="ECO:0007669"/>
    <property type="project" value="InterPro"/>
</dbReference>
<accession>A0A3S3P7Y7</accession>
<dbReference type="Proteomes" id="UP000283530">
    <property type="component" value="Unassembled WGS sequence"/>
</dbReference>
<dbReference type="InterPro" id="IPR044824">
    <property type="entry name" value="MAIN-like"/>
</dbReference>
<dbReference type="EMBL" id="QPKB01000005">
    <property type="protein sequence ID" value="RWR85070.1"/>
    <property type="molecule type" value="Genomic_DNA"/>
</dbReference>
<feature type="domain" description="Aminotransferase-like plant mobile" evidence="1">
    <location>
        <begin position="11"/>
        <end position="102"/>
    </location>
</feature>
<dbReference type="Pfam" id="PF10536">
    <property type="entry name" value="PMD"/>
    <property type="match status" value="1"/>
</dbReference>
<protein>
    <submittedName>
        <fullName evidence="2">Serine/threonine-protein phosphatase 7 long form isoform X1</fullName>
    </submittedName>
</protein>
<dbReference type="AlphaFoldDB" id="A0A3S3P7Y7"/>
<evidence type="ECO:0000313" key="2">
    <source>
        <dbReference type="EMBL" id="RWR85070.1"/>
    </source>
</evidence>
<sequence length="139" mass="15937">MTDAEPEERIRHAARAYLLYILGYTLFIDKTGTRVPVIYLRLLMNFDEARTYAWGAVTLAYLYRQLGFATQIGIRQIAGYLTLLEAWIYEHFPRCRPNPNRTYTKSTAGASLGATKSLGTKCPTCSHYERHLTILVPMR</sequence>
<dbReference type="PANTHER" id="PTHR46033:SF8">
    <property type="entry name" value="PROTEIN MAINTENANCE OF MERISTEMS-LIKE"/>
    <property type="match status" value="1"/>
</dbReference>